<dbReference type="EMBL" id="WBKG01000030">
    <property type="protein sequence ID" value="KAB1982861.1"/>
    <property type="molecule type" value="Genomic_DNA"/>
</dbReference>
<sequence length="95" mass="9975">MELALVDQLALSWSGGWEAQVPATASGGFWTPSLSRSTGVNEFPSRGRDGGIAVLNDSAPISNTCAFGRVAHPGIERIFEGVCCIDPCCARAHAR</sequence>
<keyword evidence="2" id="KW-1185">Reference proteome</keyword>
<evidence type="ECO:0000313" key="2">
    <source>
        <dbReference type="Proteomes" id="UP000442990"/>
    </source>
</evidence>
<dbReference type="RefSeq" id="WP_151472622.1">
    <property type="nucleotide sequence ID" value="NZ_WBKG01000030.1"/>
</dbReference>
<comment type="caution">
    <text evidence="1">The sequence shown here is derived from an EMBL/GenBank/DDBJ whole genome shotgun (WGS) entry which is preliminary data.</text>
</comment>
<protein>
    <submittedName>
        <fullName evidence="1">Uncharacterized protein</fullName>
    </submittedName>
</protein>
<dbReference type="AlphaFoldDB" id="A0A7J5D931"/>
<reference evidence="1 2" key="1">
    <citation type="submission" date="2019-09" db="EMBL/GenBank/DDBJ databases">
        <title>Isolation and identification of active actinomycetes.</title>
        <authorList>
            <person name="Yu Z."/>
            <person name="Han C."/>
            <person name="Yu B."/>
        </authorList>
    </citation>
    <scope>NUCLEOTIDE SEQUENCE [LARGE SCALE GENOMIC DNA]</scope>
    <source>
        <strain evidence="1 2">NEAU-H2</strain>
    </source>
</reference>
<accession>A0A7J5D931</accession>
<evidence type="ECO:0000313" key="1">
    <source>
        <dbReference type="EMBL" id="KAB1982861.1"/>
    </source>
</evidence>
<proteinExistence type="predicted"/>
<organism evidence="1 2">
    <name type="scientific">Streptomyces triticiradicis</name>
    <dbReference type="NCBI Taxonomy" id="2651189"/>
    <lineage>
        <taxon>Bacteria</taxon>
        <taxon>Bacillati</taxon>
        <taxon>Actinomycetota</taxon>
        <taxon>Actinomycetes</taxon>
        <taxon>Kitasatosporales</taxon>
        <taxon>Streptomycetaceae</taxon>
        <taxon>Streptomyces</taxon>
    </lineage>
</organism>
<gene>
    <name evidence="1" type="ORF">F8144_30170</name>
</gene>
<name>A0A7J5D931_9ACTN</name>
<dbReference type="Proteomes" id="UP000442990">
    <property type="component" value="Unassembled WGS sequence"/>
</dbReference>